<evidence type="ECO:0000313" key="3">
    <source>
        <dbReference type="Proteomes" id="UP000703269"/>
    </source>
</evidence>
<feature type="compositionally biased region" description="Basic and acidic residues" evidence="1">
    <location>
        <begin position="194"/>
        <end position="205"/>
    </location>
</feature>
<organism evidence="2 3">
    <name type="scientific">Phanerochaete sordida</name>
    <dbReference type="NCBI Taxonomy" id="48140"/>
    <lineage>
        <taxon>Eukaryota</taxon>
        <taxon>Fungi</taxon>
        <taxon>Dikarya</taxon>
        <taxon>Basidiomycota</taxon>
        <taxon>Agaricomycotina</taxon>
        <taxon>Agaricomycetes</taxon>
        <taxon>Polyporales</taxon>
        <taxon>Phanerochaetaceae</taxon>
        <taxon>Phanerochaete</taxon>
    </lineage>
</organism>
<dbReference type="EMBL" id="BPQB01000157">
    <property type="protein sequence ID" value="GJF00471.1"/>
    <property type="molecule type" value="Genomic_DNA"/>
</dbReference>
<feature type="compositionally biased region" description="Low complexity" evidence="1">
    <location>
        <begin position="262"/>
        <end position="283"/>
    </location>
</feature>
<accession>A0A9P3GXF4</accession>
<feature type="compositionally biased region" description="Low complexity" evidence="1">
    <location>
        <begin position="167"/>
        <end position="180"/>
    </location>
</feature>
<feature type="region of interest" description="Disordered" evidence="1">
    <location>
        <begin position="248"/>
        <end position="313"/>
    </location>
</feature>
<dbReference type="AlphaFoldDB" id="A0A9P3GXF4"/>
<protein>
    <submittedName>
        <fullName evidence="2">Uncharacterized protein</fullName>
    </submittedName>
</protein>
<name>A0A9P3GXF4_9APHY</name>
<comment type="caution">
    <text evidence="2">The sequence shown here is derived from an EMBL/GenBank/DDBJ whole genome shotgun (WGS) entry which is preliminary data.</text>
</comment>
<evidence type="ECO:0000256" key="1">
    <source>
        <dbReference type="SAM" id="MobiDB-lite"/>
    </source>
</evidence>
<evidence type="ECO:0000313" key="2">
    <source>
        <dbReference type="EMBL" id="GJF00471.1"/>
    </source>
</evidence>
<feature type="region of interest" description="Disordered" evidence="1">
    <location>
        <begin position="163"/>
        <end position="205"/>
    </location>
</feature>
<proteinExistence type="predicted"/>
<sequence>MNIKPKYFALCTMPLDSVRVDNPAGDKVSARHVHGSGAHRLEIKLATPCRLGNDLVQKHLPLFFHTSGFVPLHEYTEEVTIAQPNSVMITTRATFRLEKPKSRIGSLNWQRTMDGLANLVKVAERAFGEKVSTDAFLPVDGGRATNLVLEYTKVDKCEYNMTPQRPGCPSCSPSSTPVGSDSEDITLVSPRTPRTPEESREHSVDADGVDQALLGCAIAVNNSPVHANHIEAYAAIQGTFHADTQWRKVDREKRSEKKRKLATPASGPQASSSTATTSRSAPSGLGQVADAPGANPQHASSSAESSSGGDGASRLRQVEKVGPTITIMDWLPAVLDVFFTVEVRREDGRAVLHGRLRDWSAPNV</sequence>
<reference evidence="2 3" key="1">
    <citation type="submission" date="2021-08" db="EMBL/GenBank/DDBJ databases">
        <title>Draft Genome Sequence of Phanerochaete sordida strain YK-624.</title>
        <authorList>
            <person name="Mori T."/>
            <person name="Dohra H."/>
            <person name="Suzuki T."/>
            <person name="Kawagishi H."/>
            <person name="Hirai H."/>
        </authorList>
    </citation>
    <scope>NUCLEOTIDE SEQUENCE [LARGE SCALE GENOMIC DNA]</scope>
    <source>
        <strain evidence="2 3">YK-624</strain>
    </source>
</reference>
<gene>
    <name evidence="2" type="ORF">PsYK624_167590</name>
</gene>
<dbReference type="Proteomes" id="UP000703269">
    <property type="component" value="Unassembled WGS sequence"/>
</dbReference>
<keyword evidence="3" id="KW-1185">Reference proteome</keyword>